<dbReference type="EMBL" id="PSQE01000001">
    <property type="protein sequence ID" value="RHN78714.1"/>
    <property type="molecule type" value="Genomic_DNA"/>
</dbReference>
<gene>
    <name evidence="2" type="ORF">MtrunA17_Chr1g0168961</name>
</gene>
<dbReference type="EMBL" id="BT138313">
    <property type="protein sequence ID" value="AFK38108.1"/>
    <property type="molecule type" value="mRNA"/>
</dbReference>
<sequence>MKLEREVNTNYWKFAYHNLINENLWKFLTEYYRHIHSNAFTFAHRKSLEHNRLNHIAPMFIRRQAFFP</sequence>
<name>I3SCW6_MEDTR</name>
<evidence type="ECO:0000313" key="1">
    <source>
        <dbReference type="EMBL" id="AFK38108.1"/>
    </source>
</evidence>
<dbReference type="Gramene" id="rna2358">
    <property type="protein sequence ID" value="RHN78714.1"/>
    <property type="gene ID" value="gene2358"/>
</dbReference>
<organism evidence="1">
    <name type="scientific">Medicago truncatula</name>
    <name type="common">Barrel medic</name>
    <name type="synonym">Medicago tribuloides</name>
    <dbReference type="NCBI Taxonomy" id="3880"/>
    <lineage>
        <taxon>Eukaryota</taxon>
        <taxon>Viridiplantae</taxon>
        <taxon>Streptophyta</taxon>
        <taxon>Embryophyta</taxon>
        <taxon>Tracheophyta</taxon>
        <taxon>Spermatophyta</taxon>
        <taxon>Magnoliopsida</taxon>
        <taxon>eudicotyledons</taxon>
        <taxon>Gunneridae</taxon>
        <taxon>Pentapetalae</taxon>
        <taxon>rosids</taxon>
        <taxon>fabids</taxon>
        <taxon>Fabales</taxon>
        <taxon>Fabaceae</taxon>
        <taxon>Papilionoideae</taxon>
        <taxon>50 kb inversion clade</taxon>
        <taxon>NPAAA clade</taxon>
        <taxon>Hologalegina</taxon>
        <taxon>IRL clade</taxon>
        <taxon>Trifolieae</taxon>
        <taxon>Medicago</taxon>
    </lineage>
</organism>
<reference evidence="3" key="2">
    <citation type="journal article" date="2018" name="Nat. Plants">
        <title>Whole-genome landscape of Medicago truncatula symbiotic genes.</title>
        <authorList>
            <person name="Pecrix Y."/>
            <person name="Staton S.E."/>
            <person name="Sallet E."/>
            <person name="Lelandais-Briere C."/>
            <person name="Moreau S."/>
            <person name="Carrere S."/>
            <person name="Blein T."/>
            <person name="Jardinaud M.F."/>
            <person name="Latrasse D."/>
            <person name="Zouine M."/>
            <person name="Zahm M."/>
            <person name="Kreplak J."/>
            <person name="Mayjonade B."/>
            <person name="Satge C."/>
            <person name="Perez M."/>
            <person name="Cauet S."/>
            <person name="Marande W."/>
            <person name="Chantry-Darmon C."/>
            <person name="Lopez-Roques C."/>
            <person name="Bouchez O."/>
            <person name="Berard A."/>
            <person name="Debelle F."/>
            <person name="Munos S."/>
            <person name="Bendahmane A."/>
            <person name="Berges H."/>
            <person name="Niebel A."/>
            <person name="Buitink J."/>
            <person name="Frugier F."/>
            <person name="Benhamed M."/>
            <person name="Crespi M."/>
            <person name="Gouzy J."/>
            <person name="Gamas P."/>
        </authorList>
    </citation>
    <scope>NUCLEOTIDE SEQUENCE [LARGE SCALE GENOMIC DNA]</scope>
    <source>
        <strain evidence="3">cv. Jemalong A17</strain>
    </source>
</reference>
<reference evidence="1" key="1">
    <citation type="submission" date="2012-05" db="EMBL/GenBank/DDBJ databases">
        <authorList>
            <person name="Krishnakumar V."/>
            <person name="Cheung F."/>
            <person name="Xiao Y."/>
            <person name="Chan A."/>
            <person name="Moskal W.A."/>
            <person name="Town C.D."/>
        </authorList>
    </citation>
    <scope>NUCLEOTIDE SEQUENCE</scope>
</reference>
<evidence type="ECO:0000313" key="3">
    <source>
        <dbReference type="Proteomes" id="UP000265566"/>
    </source>
</evidence>
<accession>I3SCW6</accession>
<proteinExistence type="evidence at transcript level"/>
<protein>
    <submittedName>
        <fullName evidence="1">Uncharacterized protein</fullName>
    </submittedName>
</protein>
<reference evidence="2" key="3">
    <citation type="journal article" date="2018" name="Nat. Plants">
        <title>Whole-genome landscape of Medicago truncatula symbiotic genes.</title>
        <authorList>
            <person name="Pecrix Y."/>
            <person name="Gamas P."/>
            <person name="Carrere S."/>
        </authorList>
    </citation>
    <scope>NUCLEOTIDE SEQUENCE</scope>
    <source>
        <tissue evidence="2">Leaves</tissue>
    </source>
</reference>
<dbReference type="AlphaFoldDB" id="I3SCW6"/>
<dbReference type="Proteomes" id="UP000265566">
    <property type="component" value="Chromosome 1"/>
</dbReference>
<evidence type="ECO:0000313" key="2">
    <source>
        <dbReference type="EMBL" id="RHN78714.1"/>
    </source>
</evidence>